<dbReference type="Gene3D" id="2.60.40.640">
    <property type="match status" value="1"/>
</dbReference>
<proteinExistence type="predicted"/>
<dbReference type="EMBL" id="KZ821250">
    <property type="protein sequence ID" value="PYH42613.1"/>
    <property type="molecule type" value="Genomic_DNA"/>
</dbReference>
<feature type="domain" description="Arrestin-like N-terminal" evidence="1">
    <location>
        <begin position="24"/>
        <end position="183"/>
    </location>
</feature>
<sequence>MSHSGTNTCIKAIQKLWAQQKVYISIDLVNERTYTTSDQIRGTATITTAHDVDFDHLSITFEGVYRVYNERIGPPHTDRRIAASKTFLKLRHPFPTDAYPNSRQFKKDETYVFPFSFVVPGSAKTTVCASEPNGAHTELPPSLTRSKNDYFTPSMCEVIYTIHVRITHTPEKRSLARQSRQARVVTIAQTYAFEKGESARMTGHIPGQGVDEFKTVAFQPQPIRLIAPKYVDLSAPCPIEVQIQYNPADHVCPPRLKALHTRLDVSTTYICNDGLQYQVVAMALGDTEPEDRYHRGW</sequence>
<dbReference type="InterPro" id="IPR011021">
    <property type="entry name" value="Arrestin-like_N"/>
</dbReference>
<dbReference type="InterPro" id="IPR014752">
    <property type="entry name" value="Arrestin-like_C"/>
</dbReference>
<protein>
    <recommendedName>
        <fullName evidence="1">Arrestin-like N-terminal domain-containing protein</fullName>
    </recommendedName>
</protein>
<name>A0A318ZD84_9EURO</name>
<accession>A0A318ZD84</accession>
<organism evidence="2 3">
    <name type="scientific">Aspergillus saccharolyticus JOP 1030-1</name>
    <dbReference type="NCBI Taxonomy" id="1450539"/>
    <lineage>
        <taxon>Eukaryota</taxon>
        <taxon>Fungi</taxon>
        <taxon>Dikarya</taxon>
        <taxon>Ascomycota</taxon>
        <taxon>Pezizomycotina</taxon>
        <taxon>Eurotiomycetes</taxon>
        <taxon>Eurotiomycetidae</taxon>
        <taxon>Eurotiales</taxon>
        <taxon>Aspergillaceae</taxon>
        <taxon>Aspergillus</taxon>
        <taxon>Aspergillus subgen. Circumdati</taxon>
    </lineage>
</organism>
<gene>
    <name evidence="2" type="ORF">BP01DRAFT_368015</name>
</gene>
<evidence type="ECO:0000313" key="2">
    <source>
        <dbReference type="EMBL" id="PYH42613.1"/>
    </source>
</evidence>
<dbReference type="Proteomes" id="UP000248349">
    <property type="component" value="Unassembled WGS sequence"/>
</dbReference>
<dbReference type="STRING" id="1450539.A0A318ZD84"/>
<evidence type="ECO:0000259" key="1">
    <source>
        <dbReference type="Pfam" id="PF00339"/>
    </source>
</evidence>
<dbReference type="AlphaFoldDB" id="A0A318ZD84"/>
<dbReference type="GeneID" id="37077716"/>
<dbReference type="OrthoDB" id="2283785at2759"/>
<evidence type="ECO:0000313" key="3">
    <source>
        <dbReference type="Proteomes" id="UP000248349"/>
    </source>
</evidence>
<dbReference type="RefSeq" id="XP_025428595.1">
    <property type="nucleotide sequence ID" value="XM_025576487.1"/>
</dbReference>
<reference evidence="2 3" key="1">
    <citation type="submission" date="2016-12" db="EMBL/GenBank/DDBJ databases">
        <title>The genomes of Aspergillus section Nigri reveals drivers in fungal speciation.</title>
        <authorList>
            <consortium name="DOE Joint Genome Institute"/>
            <person name="Vesth T.C."/>
            <person name="Nybo J."/>
            <person name="Theobald S."/>
            <person name="Brandl J."/>
            <person name="Frisvad J.C."/>
            <person name="Nielsen K.F."/>
            <person name="Lyhne E.K."/>
            <person name="Kogle M.E."/>
            <person name="Kuo A."/>
            <person name="Riley R."/>
            <person name="Clum A."/>
            <person name="Nolan M."/>
            <person name="Lipzen A."/>
            <person name="Salamov A."/>
            <person name="Henrissat B."/>
            <person name="Wiebenga A."/>
            <person name="De Vries R.P."/>
            <person name="Grigoriev I.V."/>
            <person name="Mortensen U.H."/>
            <person name="Andersen M.R."/>
            <person name="Baker S.E."/>
        </authorList>
    </citation>
    <scope>NUCLEOTIDE SEQUENCE [LARGE SCALE GENOMIC DNA]</scope>
    <source>
        <strain evidence="2 3">JOP 1030-1</strain>
    </source>
</reference>
<keyword evidence="3" id="KW-1185">Reference proteome</keyword>
<dbReference type="Pfam" id="PF00339">
    <property type="entry name" value="Arrestin_N"/>
    <property type="match status" value="1"/>
</dbReference>